<organism evidence="11 12">
    <name type="scientific">Sarcoptes scabiei</name>
    <name type="common">Itch mite</name>
    <name type="synonym">Acarus scabiei</name>
    <dbReference type="NCBI Taxonomy" id="52283"/>
    <lineage>
        <taxon>Eukaryota</taxon>
        <taxon>Metazoa</taxon>
        <taxon>Ecdysozoa</taxon>
        <taxon>Arthropoda</taxon>
        <taxon>Chelicerata</taxon>
        <taxon>Arachnida</taxon>
        <taxon>Acari</taxon>
        <taxon>Acariformes</taxon>
        <taxon>Sarcoptiformes</taxon>
        <taxon>Astigmata</taxon>
        <taxon>Psoroptidia</taxon>
        <taxon>Sarcoptoidea</taxon>
        <taxon>Sarcoptidae</taxon>
        <taxon>Sarcoptinae</taxon>
        <taxon>Sarcoptes</taxon>
    </lineage>
</organism>
<dbReference type="GO" id="GO:0003729">
    <property type="term" value="F:mRNA binding"/>
    <property type="evidence" value="ECO:0007669"/>
    <property type="project" value="TreeGrafter"/>
</dbReference>
<evidence type="ECO:0000256" key="5">
    <source>
        <dbReference type="ARBA" id="ARBA00022574"/>
    </source>
</evidence>
<feature type="compositionally biased region" description="Polar residues" evidence="9">
    <location>
        <begin position="341"/>
        <end position="357"/>
    </location>
</feature>
<dbReference type="GO" id="GO:0022627">
    <property type="term" value="C:cytosolic small ribosomal subunit"/>
    <property type="evidence" value="ECO:0007669"/>
    <property type="project" value="TreeGrafter"/>
</dbReference>
<dbReference type="InterPro" id="IPR015943">
    <property type="entry name" value="WD40/YVTN_repeat-like_dom_sf"/>
</dbReference>
<dbReference type="Pfam" id="PF08662">
    <property type="entry name" value="eIF2A"/>
    <property type="match status" value="1"/>
</dbReference>
<keyword evidence="4 11" id="KW-0396">Initiation factor</keyword>
<evidence type="ECO:0000256" key="6">
    <source>
        <dbReference type="ARBA" id="ARBA00022737"/>
    </source>
</evidence>
<dbReference type="VEuPathDB" id="VectorBase:SSCA002014"/>
<dbReference type="Gene3D" id="2.130.10.10">
    <property type="entry name" value="YVTN repeat-like/Quinoprotein amine dehydrogenase"/>
    <property type="match status" value="1"/>
</dbReference>
<gene>
    <name evidence="11" type="ORF">QR98_0067890</name>
</gene>
<dbReference type="InterPro" id="IPR013979">
    <property type="entry name" value="TIF_beta_prop-like"/>
</dbReference>
<evidence type="ECO:0000256" key="2">
    <source>
        <dbReference type="ARBA" id="ARBA00009573"/>
    </source>
</evidence>
<dbReference type="GO" id="GO:0043022">
    <property type="term" value="F:ribosome binding"/>
    <property type="evidence" value="ECO:0007669"/>
    <property type="project" value="TreeGrafter"/>
</dbReference>
<keyword evidence="7" id="KW-0810">Translation regulation</keyword>
<feature type="compositionally biased region" description="Basic and acidic residues" evidence="9">
    <location>
        <begin position="331"/>
        <end position="340"/>
    </location>
</feature>
<dbReference type="PANTHER" id="PTHR13227:SF0">
    <property type="entry name" value="EUKARYOTIC TRANSLATION INITIATION FACTOR 2A"/>
    <property type="match status" value="1"/>
</dbReference>
<dbReference type="GO" id="GO:0000049">
    <property type="term" value="F:tRNA binding"/>
    <property type="evidence" value="ECO:0007669"/>
    <property type="project" value="TreeGrafter"/>
</dbReference>
<feature type="region of interest" description="Disordered" evidence="9">
    <location>
        <begin position="299"/>
        <end position="365"/>
    </location>
</feature>
<dbReference type="InterPro" id="IPR011387">
    <property type="entry name" value="TIF2A"/>
</dbReference>
<proteinExistence type="inferred from homology"/>
<sequence length="413" mass="47139">MRWSKDETIAYKLSGSDIVFYEKNRFEKCSRQFSVPKLSTYSFATNRAGSHYIALFIRGKDALGTVKIHHYPNTENAVASKSFYKADSVEIKWNHRGDAILILSSTDHDSSGKSYYGVTMLHYLNLLNESHTITGRKEGTVSAAEWLANNDGFLVIQGRMPAEINWYNNRGDLLHSFGEAAVNTIKLNPFNNLVVFAGFGNLSGNIFVWNLKTKQLISNFRANSTTKFFWLADGQHMITATHFERIRVENGFKLWNYLGSMIHQHECLPETKLKLHNILPFNRKNDFNEPEIDANVKGHIPEPEKKYVPPGLQSNTVVLTKPAPPLPKFQKSKESKEKKLPQSTKSSTTTDNDPNESSDLKAKKLKNLQKKLKQIEQLKKNLNEGKVLEKNQLKKIELEEQIVEEIRLLSIEN</sequence>
<protein>
    <recommendedName>
        <fullName evidence="3">Eukaryotic translation initiation factor 2A</fullName>
    </recommendedName>
</protein>
<comment type="function">
    <text evidence="1">Functions in the early steps of protein synthesis of a small number of specific mRNAs. Acts by directing the binding of methionyl-tRNAi to 40S ribosomal subunits. In contrast to the eIF-2 complex, it binds methionyl-tRNAi to 40S subunits in a codon-dependent manner, whereas the eIF-2 complex binds methionyl-tRNAi to 40S subunits in a GTP-dependent manner.</text>
</comment>
<dbReference type="OrthoDB" id="2194683at2759"/>
<keyword evidence="6" id="KW-0677">Repeat</keyword>
<keyword evidence="5" id="KW-0853">WD repeat</keyword>
<evidence type="ECO:0000313" key="12">
    <source>
        <dbReference type="Proteomes" id="UP000616769"/>
    </source>
</evidence>
<evidence type="ECO:0000256" key="4">
    <source>
        <dbReference type="ARBA" id="ARBA00022540"/>
    </source>
</evidence>
<evidence type="ECO:0000256" key="3">
    <source>
        <dbReference type="ARBA" id="ARBA00013819"/>
    </source>
</evidence>
<reference evidence="11 12" key="1">
    <citation type="journal article" date="2015" name="Parasit. Vectors">
        <title>Draft genome of the scabies mite.</title>
        <authorList>
            <person name="Rider S.D.Jr."/>
            <person name="Morgan M.S."/>
            <person name="Arlian L.G."/>
        </authorList>
    </citation>
    <scope>NUCLEOTIDE SEQUENCE [LARGE SCALE GENOMIC DNA]</scope>
    <source>
        <strain evidence="11">Arlian Lab</strain>
    </source>
</reference>
<dbReference type="GO" id="GO:0006417">
    <property type="term" value="P:regulation of translation"/>
    <property type="evidence" value="ECO:0007669"/>
    <property type="project" value="UniProtKB-KW"/>
</dbReference>
<dbReference type="Proteomes" id="UP000616769">
    <property type="component" value="Unassembled WGS sequence"/>
</dbReference>
<evidence type="ECO:0000256" key="8">
    <source>
        <dbReference type="ARBA" id="ARBA00022917"/>
    </source>
</evidence>
<dbReference type="PANTHER" id="PTHR13227">
    <property type="entry name" value="EUKARYOTIC TRANSLATION INITIATION FACTOR 2A"/>
    <property type="match status" value="1"/>
</dbReference>
<dbReference type="SUPFAM" id="SSF50978">
    <property type="entry name" value="WD40 repeat-like"/>
    <property type="match status" value="1"/>
</dbReference>
<evidence type="ECO:0000259" key="10">
    <source>
        <dbReference type="Pfam" id="PF08662"/>
    </source>
</evidence>
<dbReference type="InterPro" id="IPR036322">
    <property type="entry name" value="WD40_repeat_dom_sf"/>
</dbReference>
<keyword evidence="8" id="KW-0648">Protein biosynthesis</keyword>
<comment type="similarity">
    <text evidence="2">Belongs to the WD repeat EIF2A family.</text>
</comment>
<evidence type="ECO:0000256" key="7">
    <source>
        <dbReference type="ARBA" id="ARBA00022845"/>
    </source>
</evidence>
<evidence type="ECO:0000256" key="1">
    <source>
        <dbReference type="ARBA" id="ARBA00003993"/>
    </source>
</evidence>
<accession>A0A132ABG7</accession>
<evidence type="ECO:0000313" key="11">
    <source>
        <dbReference type="EMBL" id="KPM08273.1"/>
    </source>
</evidence>
<dbReference type="AlphaFoldDB" id="A0A132ABG7"/>
<evidence type="ECO:0000256" key="9">
    <source>
        <dbReference type="SAM" id="MobiDB-lite"/>
    </source>
</evidence>
<feature type="domain" description="Translation initiation factor beta propellor-like" evidence="10">
    <location>
        <begin position="81"/>
        <end position="266"/>
    </location>
</feature>
<name>A0A132ABG7_SARSC</name>
<dbReference type="EMBL" id="JXLN01012273">
    <property type="protein sequence ID" value="KPM08273.1"/>
    <property type="molecule type" value="Genomic_DNA"/>
</dbReference>
<dbReference type="GO" id="GO:0003743">
    <property type="term" value="F:translation initiation factor activity"/>
    <property type="evidence" value="ECO:0007669"/>
    <property type="project" value="UniProtKB-KW"/>
</dbReference>
<comment type="caution">
    <text evidence="11">The sequence shown here is derived from an EMBL/GenBank/DDBJ whole genome shotgun (WGS) entry which is preliminary data.</text>
</comment>